<evidence type="ECO:0000313" key="9">
    <source>
        <dbReference type="EMBL" id="KAG9394232.1"/>
    </source>
</evidence>
<proteinExistence type="inferred from homology"/>
<dbReference type="GO" id="GO:0003924">
    <property type="term" value="F:GTPase activity"/>
    <property type="evidence" value="ECO:0007669"/>
    <property type="project" value="InterPro"/>
</dbReference>
<evidence type="ECO:0000313" key="10">
    <source>
        <dbReference type="Proteomes" id="UP000717585"/>
    </source>
</evidence>
<evidence type="ECO:0000256" key="6">
    <source>
        <dbReference type="PROSITE-ProRule" id="PRU00023"/>
    </source>
</evidence>
<dbReference type="EMBL" id="JAHDYR010000016">
    <property type="protein sequence ID" value="KAG9394232.1"/>
    <property type="molecule type" value="Genomic_DNA"/>
</dbReference>
<dbReference type="Gene3D" id="1.25.40.20">
    <property type="entry name" value="Ankyrin repeat-containing domain"/>
    <property type="match status" value="2"/>
</dbReference>
<feature type="binding site" evidence="7">
    <location>
        <position position="490"/>
    </location>
    <ligand>
        <name>ATP</name>
        <dbReference type="ChEBI" id="CHEBI:30616"/>
    </ligand>
</feature>
<dbReference type="InterPro" id="IPR017441">
    <property type="entry name" value="Protein_kinase_ATP_BS"/>
</dbReference>
<dbReference type="PROSITE" id="PS50088">
    <property type="entry name" value="ANK_REPEAT"/>
    <property type="match status" value="2"/>
</dbReference>
<dbReference type="Pfam" id="PF00023">
    <property type="entry name" value="Ank"/>
    <property type="match status" value="1"/>
</dbReference>
<feature type="repeat" description="ANK" evidence="6">
    <location>
        <begin position="221"/>
        <end position="253"/>
    </location>
</feature>
<gene>
    <name evidence="9" type="ORF">J8273_4334</name>
</gene>
<keyword evidence="2" id="KW-0808">Transferase</keyword>
<dbReference type="Pfam" id="PF00071">
    <property type="entry name" value="Ras"/>
    <property type="match status" value="1"/>
</dbReference>
<evidence type="ECO:0000256" key="2">
    <source>
        <dbReference type="ARBA" id="ARBA00022679"/>
    </source>
</evidence>
<dbReference type="InterPro" id="IPR002110">
    <property type="entry name" value="Ankyrin_rpt"/>
</dbReference>
<dbReference type="InterPro" id="IPR008271">
    <property type="entry name" value="Ser/Thr_kinase_AS"/>
</dbReference>
<reference evidence="9" key="1">
    <citation type="submission" date="2021-05" db="EMBL/GenBank/DDBJ databases">
        <title>A free-living protist that lacks canonical eukaryotic 1 DNA replication and segregation systems.</title>
        <authorList>
            <person name="Salas-Leiva D.E."/>
            <person name="Tromer E.C."/>
            <person name="Curtis B.A."/>
            <person name="Jerlstrom-Hultqvist J."/>
            <person name="Kolisko M."/>
            <person name="Yi Z."/>
            <person name="Salas-Leiva J.S."/>
            <person name="Gallot-Lavallee L."/>
            <person name="Kops G.J.P.L."/>
            <person name="Archibald J.M."/>
            <person name="Simpson A.G.B."/>
            <person name="Roger A.J."/>
        </authorList>
    </citation>
    <scope>NUCLEOTIDE SEQUENCE</scope>
    <source>
        <strain evidence="9">BICM</strain>
    </source>
</reference>
<evidence type="ECO:0000256" key="5">
    <source>
        <dbReference type="ARBA" id="ARBA00022840"/>
    </source>
</evidence>
<dbReference type="InterPro" id="IPR001806">
    <property type="entry name" value="Small_GTPase"/>
</dbReference>
<organism evidence="9 10">
    <name type="scientific">Carpediemonas membranifera</name>
    <dbReference type="NCBI Taxonomy" id="201153"/>
    <lineage>
        <taxon>Eukaryota</taxon>
        <taxon>Metamonada</taxon>
        <taxon>Carpediemonas-like organisms</taxon>
        <taxon>Carpediemonas</taxon>
    </lineage>
</organism>
<dbReference type="Gene3D" id="1.10.510.10">
    <property type="entry name" value="Transferase(Phosphotransferase) domain 1"/>
    <property type="match status" value="1"/>
</dbReference>
<dbReference type="SUPFAM" id="SSF52540">
    <property type="entry name" value="P-loop containing nucleoside triphosphate hydrolases"/>
    <property type="match status" value="1"/>
</dbReference>
<dbReference type="PROSITE" id="PS51419">
    <property type="entry name" value="RAB"/>
    <property type="match status" value="1"/>
</dbReference>
<comment type="similarity">
    <text evidence="1">Belongs to the protein kinase superfamily. TKL Ser/Thr protein kinase family.</text>
</comment>
<sequence length="760" mass="83263">MVDPEAPLVAENVLGINLTRRVTTVDENEVQISFWDTPGQDRFTSLSHFCLARKHDFILAFYSLHDKKSFDALDSYMGTVRKHAIVTDGLLPPVFCIGTKADLPQVVTDDAIEEKMAQLGFEDHYKTSALLNQGIAEAIEDIAARAIRIPLIAREVRITEIGEHALRALKSIPPETLSQWDAVLAIDRLHSLIDENDRVRVREMLRDKTLGHVVLNGRDSSGRTPLYKAFSLGHQTVFEALIQAGASFDNFSGGHPLLSIVANPAMLDTCVRANLLTPVLVNMDHNDGNHDFTLLAFAILHRYWDSAKILLNIGANPLLPGLGISAVRAVRPVLGPEADEVRDLIHREVAKKLTTAVDRSKVNHAAAIVCSADVANGSPLLNTPPPLLNAVKAGNVQMTKLLLEHGADPTTSFRGKTALQLANSDEVRELLRSAENHAALDKIDPVKFKHSMEDIMDDDGITFDPAACLGVGGMAAVYRGRHSDSTCAVKVVDLTKMEDYEFRQLQSELYIHQLLRHKNVIALYAMTQSVTEIRLAMELASGSLWHLIDGIRTGASSKEELPWPRRLKFAREIAVGMKAIARKGYEHRDLKSLNVLIANGSAKISDFGLTVRLTNNAINYEGTLLCQAPERFSGVGGEKSDVYAFGIILWELATLDIPYRAEGLTDFQLRDHVIGGGRPSIDGSGAPALIAELYTACIAQDPADRPSFADLVDALPGDEAAIHSIVQTLSAPCPAPVLSADEHRRVMRRLGGMLTTRRRL</sequence>
<dbReference type="Proteomes" id="UP000717585">
    <property type="component" value="Unassembled WGS sequence"/>
</dbReference>
<dbReference type="InterPro" id="IPR011009">
    <property type="entry name" value="Kinase-like_dom_sf"/>
</dbReference>
<dbReference type="SMART" id="SM00173">
    <property type="entry name" value="RAS"/>
    <property type="match status" value="1"/>
</dbReference>
<keyword evidence="3 7" id="KW-0547">Nucleotide-binding</keyword>
<protein>
    <submittedName>
        <fullName evidence="9">Small GTPase superfamily</fullName>
    </submittedName>
</protein>
<dbReference type="SMART" id="SM00220">
    <property type="entry name" value="S_TKc"/>
    <property type="match status" value="1"/>
</dbReference>
<dbReference type="PANTHER" id="PTHR44329">
    <property type="entry name" value="SERINE/THREONINE-PROTEIN KINASE TNNI3K-RELATED"/>
    <property type="match status" value="1"/>
</dbReference>
<dbReference type="GO" id="GO:0005524">
    <property type="term" value="F:ATP binding"/>
    <property type="evidence" value="ECO:0007669"/>
    <property type="project" value="UniProtKB-UniRule"/>
</dbReference>
<dbReference type="PRINTS" id="PR00449">
    <property type="entry name" value="RASTRNSFRMNG"/>
</dbReference>
<feature type="repeat" description="ANK" evidence="6">
    <location>
        <begin position="382"/>
        <end position="414"/>
    </location>
</feature>
<name>A0A8J6B788_9EUKA</name>
<evidence type="ECO:0000256" key="3">
    <source>
        <dbReference type="ARBA" id="ARBA00022741"/>
    </source>
</evidence>
<dbReference type="OrthoDB" id="4062651at2759"/>
<dbReference type="GO" id="GO:0004674">
    <property type="term" value="F:protein serine/threonine kinase activity"/>
    <property type="evidence" value="ECO:0007669"/>
    <property type="project" value="TreeGrafter"/>
</dbReference>
<keyword evidence="10" id="KW-1185">Reference proteome</keyword>
<dbReference type="InterPro" id="IPR000719">
    <property type="entry name" value="Prot_kinase_dom"/>
</dbReference>
<dbReference type="InterPro" id="IPR036770">
    <property type="entry name" value="Ankyrin_rpt-contain_sf"/>
</dbReference>
<feature type="domain" description="Protein kinase" evidence="8">
    <location>
        <begin position="463"/>
        <end position="726"/>
    </location>
</feature>
<dbReference type="PANTHER" id="PTHR44329:SF288">
    <property type="entry name" value="MITOGEN-ACTIVATED PROTEIN KINASE KINASE KINASE 20"/>
    <property type="match status" value="1"/>
</dbReference>
<accession>A0A8J6B788</accession>
<comment type="caution">
    <text evidence="9">The sequence shown here is derived from an EMBL/GenBank/DDBJ whole genome shotgun (WGS) entry which is preliminary data.</text>
</comment>
<dbReference type="PROSITE" id="PS00107">
    <property type="entry name" value="PROTEIN_KINASE_ATP"/>
    <property type="match status" value="1"/>
</dbReference>
<dbReference type="AlphaFoldDB" id="A0A8J6B788"/>
<evidence type="ECO:0000256" key="7">
    <source>
        <dbReference type="PROSITE-ProRule" id="PRU10141"/>
    </source>
</evidence>
<keyword evidence="4" id="KW-0418">Kinase</keyword>
<dbReference type="SMART" id="SM00248">
    <property type="entry name" value="ANK"/>
    <property type="match status" value="3"/>
</dbReference>
<dbReference type="SMART" id="SM00175">
    <property type="entry name" value="RAB"/>
    <property type="match status" value="1"/>
</dbReference>
<dbReference type="InterPro" id="IPR051681">
    <property type="entry name" value="Ser/Thr_Kinases-Pseudokinases"/>
</dbReference>
<evidence type="ECO:0000256" key="4">
    <source>
        <dbReference type="ARBA" id="ARBA00022777"/>
    </source>
</evidence>
<evidence type="ECO:0000259" key="8">
    <source>
        <dbReference type="PROSITE" id="PS50011"/>
    </source>
</evidence>
<keyword evidence="5 7" id="KW-0067">ATP-binding</keyword>
<dbReference type="SUPFAM" id="SSF48403">
    <property type="entry name" value="Ankyrin repeat"/>
    <property type="match status" value="1"/>
</dbReference>
<dbReference type="Gene3D" id="3.40.50.300">
    <property type="entry name" value="P-loop containing nucleotide triphosphate hydrolases"/>
    <property type="match status" value="1"/>
</dbReference>
<keyword evidence="6" id="KW-0040">ANK repeat</keyword>
<dbReference type="PROSITE" id="PS00108">
    <property type="entry name" value="PROTEIN_KINASE_ST"/>
    <property type="match status" value="1"/>
</dbReference>
<dbReference type="Pfam" id="PF00069">
    <property type="entry name" value="Pkinase"/>
    <property type="match status" value="1"/>
</dbReference>
<evidence type="ECO:0000256" key="1">
    <source>
        <dbReference type="ARBA" id="ARBA00005843"/>
    </source>
</evidence>
<dbReference type="SUPFAM" id="SSF56112">
    <property type="entry name" value="Protein kinase-like (PK-like)"/>
    <property type="match status" value="1"/>
</dbReference>
<dbReference type="InterPro" id="IPR027417">
    <property type="entry name" value="P-loop_NTPase"/>
</dbReference>
<dbReference type="GO" id="GO:0005525">
    <property type="term" value="F:GTP binding"/>
    <property type="evidence" value="ECO:0007669"/>
    <property type="project" value="InterPro"/>
</dbReference>
<dbReference type="PROSITE" id="PS50011">
    <property type="entry name" value="PROTEIN_KINASE_DOM"/>
    <property type="match status" value="1"/>
</dbReference>
<dbReference type="PROSITE" id="PS50297">
    <property type="entry name" value="ANK_REP_REGION"/>
    <property type="match status" value="2"/>
</dbReference>